<dbReference type="EMBL" id="VTAW01000021">
    <property type="protein sequence ID" value="TYT61198.1"/>
    <property type="molecule type" value="Genomic_DNA"/>
</dbReference>
<evidence type="ECO:0000256" key="1">
    <source>
        <dbReference type="ARBA" id="ARBA00006625"/>
    </source>
</evidence>
<dbReference type="Pfam" id="PF02275">
    <property type="entry name" value="CBAH"/>
    <property type="match status" value="1"/>
</dbReference>
<comment type="caution">
    <text evidence="4">The sequence shown here is derived from an EMBL/GenBank/DDBJ whole genome shotgun (WGS) entry which is preliminary data.</text>
</comment>
<dbReference type="InterPro" id="IPR052193">
    <property type="entry name" value="Peptidase_C59"/>
</dbReference>
<evidence type="ECO:0000256" key="2">
    <source>
        <dbReference type="ARBA" id="ARBA00022801"/>
    </source>
</evidence>
<protein>
    <submittedName>
        <fullName evidence="4">Linear amide C-N hydrolase</fullName>
    </submittedName>
</protein>
<name>A0A5D5AH64_9EURY</name>
<proteinExistence type="inferred from homology"/>
<dbReference type="PANTHER" id="PTHR35527:SF2">
    <property type="entry name" value="HYDROLASE"/>
    <property type="match status" value="1"/>
</dbReference>
<gene>
    <name evidence="4" type="ORF">FYC77_14860</name>
</gene>
<keyword evidence="5" id="KW-1185">Reference proteome</keyword>
<dbReference type="RefSeq" id="WP_149082283.1">
    <property type="nucleotide sequence ID" value="NZ_VTAW01000021.1"/>
</dbReference>
<dbReference type="AlphaFoldDB" id="A0A5D5AH64"/>
<evidence type="ECO:0000259" key="3">
    <source>
        <dbReference type="Pfam" id="PF02275"/>
    </source>
</evidence>
<dbReference type="InterPro" id="IPR029055">
    <property type="entry name" value="Ntn_hydrolases_N"/>
</dbReference>
<accession>A0A5D5AH64</accession>
<evidence type="ECO:0000313" key="4">
    <source>
        <dbReference type="EMBL" id="TYT61198.1"/>
    </source>
</evidence>
<evidence type="ECO:0000313" key="5">
    <source>
        <dbReference type="Proteomes" id="UP000324104"/>
    </source>
</evidence>
<sequence length="329" mass="36380">MCTRLVYVGDGDRVLTGRSMDWKEDIGTNIWALPRGIERDGAAGPNSVSWTAEYGSVVSSAYDVATTDGMNEAGLVANLLWLSESEYPDWNGDEPAMSISLWAQYVLDNFATVAEAVEHIREEEFVVVTDHVPGQDRLATLHLSLSDASGDSAVLEYVDGELVIHHDREYRVMTNSPTFEKQLALAEYWAEVGGTVMLPGTNRPADRFVRARFYVDAIPRTEDRRTATAGVFSVVRNVSVPYGISTPDEPHISSTRWRTVADHDDLVYYFESALMPNAFWVELEEIDFSTGADTQQLELGPDQSTTYAGDVSDQLVASEPFSFLEAAAD</sequence>
<dbReference type="Gene3D" id="3.60.60.10">
    <property type="entry name" value="Penicillin V Acylase, Chain A"/>
    <property type="match status" value="1"/>
</dbReference>
<dbReference type="InterPro" id="IPR029132">
    <property type="entry name" value="CBAH/NAAA_C"/>
</dbReference>
<organism evidence="4 5">
    <name type="scientific">Natrialba swarupiae</name>
    <dbReference type="NCBI Taxonomy" id="2448032"/>
    <lineage>
        <taxon>Archaea</taxon>
        <taxon>Methanobacteriati</taxon>
        <taxon>Methanobacteriota</taxon>
        <taxon>Stenosarchaea group</taxon>
        <taxon>Halobacteria</taxon>
        <taxon>Halobacteriales</taxon>
        <taxon>Natrialbaceae</taxon>
        <taxon>Natrialba</taxon>
    </lineage>
</organism>
<dbReference type="PANTHER" id="PTHR35527">
    <property type="entry name" value="CHOLOYLGLYCINE HYDROLASE"/>
    <property type="match status" value="1"/>
</dbReference>
<reference evidence="4 5" key="1">
    <citation type="submission" date="2019-08" db="EMBL/GenBank/DDBJ databases">
        <title>Archaea genome.</title>
        <authorList>
            <person name="Kajale S."/>
            <person name="Shouche Y."/>
            <person name="Deshpande N."/>
            <person name="Sharma A."/>
        </authorList>
    </citation>
    <scope>NUCLEOTIDE SEQUENCE [LARGE SCALE GENOMIC DNA]</scope>
    <source>
        <strain evidence="4 5">ESP3B_9</strain>
    </source>
</reference>
<dbReference type="Proteomes" id="UP000324104">
    <property type="component" value="Unassembled WGS sequence"/>
</dbReference>
<keyword evidence="2 4" id="KW-0378">Hydrolase</keyword>
<dbReference type="GO" id="GO:0016787">
    <property type="term" value="F:hydrolase activity"/>
    <property type="evidence" value="ECO:0007669"/>
    <property type="project" value="UniProtKB-KW"/>
</dbReference>
<feature type="domain" description="Choloylglycine hydrolase/NAAA C-terminal" evidence="3">
    <location>
        <begin position="2"/>
        <end position="288"/>
    </location>
</feature>
<comment type="similarity">
    <text evidence="1">Belongs to the peptidase C59 family.</text>
</comment>
<dbReference type="SUPFAM" id="SSF56235">
    <property type="entry name" value="N-terminal nucleophile aminohydrolases (Ntn hydrolases)"/>
    <property type="match status" value="1"/>
</dbReference>
<dbReference type="CDD" id="cd01902">
    <property type="entry name" value="Ntn_CGH"/>
    <property type="match status" value="1"/>
</dbReference>